<dbReference type="InterPro" id="IPR036105">
    <property type="entry name" value="DiNase_FeMo-co_biosyn_sf"/>
</dbReference>
<keyword evidence="4" id="KW-1185">Reference proteome</keyword>
<dbReference type="EMBL" id="NHSF01000008">
    <property type="protein sequence ID" value="MBK5929143.1"/>
    <property type="molecule type" value="Genomic_DNA"/>
</dbReference>
<dbReference type="Proteomes" id="UP001296967">
    <property type="component" value="Unassembled WGS sequence"/>
</dbReference>
<dbReference type="SUPFAM" id="SSF53146">
    <property type="entry name" value="Nitrogenase accessory factor-like"/>
    <property type="match status" value="1"/>
</dbReference>
<evidence type="ECO:0000313" key="4">
    <source>
        <dbReference type="Proteomes" id="UP001296967"/>
    </source>
</evidence>
<organism evidence="3 4">
    <name type="scientific">Halochromatium salexigens</name>
    <name type="common">Chromatium salexigens</name>
    <dbReference type="NCBI Taxonomy" id="49447"/>
    <lineage>
        <taxon>Bacteria</taxon>
        <taxon>Pseudomonadati</taxon>
        <taxon>Pseudomonadota</taxon>
        <taxon>Gammaproteobacteria</taxon>
        <taxon>Chromatiales</taxon>
        <taxon>Chromatiaceae</taxon>
        <taxon>Halochromatium</taxon>
    </lineage>
</organism>
<evidence type="ECO:0000256" key="1">
    <source>
        <dbReference type="ARBA" id="ARBA00023231"/>
    </source>
</evidence>
<dbReference type="PANTHER" id="PTHR33937:SF2">
    <property type="entry name" value="DINITROGENASE IRON-MOLYBDENUM COFACTOR BIOSYNTHESIS DOMAIN-CONTAINING PROTEIN"/>
    <property type="match status" value="1"/>
</dbReference>
<keyword evidence="1" id="KW-0535">Nitrogen fixation</keyword>
<dbReference type="InterPro" id="IPR003731">
    <property type="entry name" value="Di-Nase_FeMo-co_biosynth"/>
</dbReference>
<accession>A0AAJ0XEB9</accession>
<sequence length="117" mass="12871">MRIAVTSQNFKTITGHAGKSRRFLIYDLEPGGEPLEVERLDLPKDRSLHEYHGPDHPLYQRQLTAILTGGAGRPFVERMGREGIEVITTGETDIAAALKALAEGEALPPAAPHEHEH</sequence>
<reference evidence="3" key="1">
    <citation type="submission" date="2017-05" db="EMBL/GenBank/DDBJ databases">
        <authorList>
            <person name="Imhoff J.F."/>
            <person name="Rahn T."/>
            <person name="Kuenzel S."/>
            <person name="Neulinger S.C."/>
        </authorList>
    </citation>
    <scope>NUCLEOTIDE SEQUENCE</scope>
    <source>
        <strain evidence="3">DSM 4395</strain>
    </source>
</reference>
<comment type="caution">
    <text evidence="3">The sequence shown here is derived from an EMBL/GenBank/DDBJ whole genome shotgun (WGS) entry which is preliminary data.</text>
</comment>
<dbReference type="Pfam" id="PF02579">
    <property type="entry name" value="Nitro_FeMo-Co"/>
    <property type="match status" value="1"/>
</dbReference>
<name>A0AAJ0XEB9_HALSE</name>
<dbReference type="Gene3D" id="3.30.420.130">
    <property type="entry name" value="Dinitrogenase iron-molybdenum cofactor biosynthesis domain"/>
    <property type="match status" value="1"/>
</dbReference>
<dbReference type="InterPro" id="IPR051840">
    <property type="entry name" value="NifX/NifY_domain"/>
</dbReference>
<reference evidence="3" key="2">
    <citation type="journal article" date="2020" name="Microorganisms">
        <title>Osmotic Adaptation and Compatible Solute Biosynthesis of Phototrophic Bacteria as Revealed from Genome Analyses.</title>
        <authorList>
            <person name="Imhoff J.F."/>
            <person name="Rahn T."/>
            <person name="Kunzel S."/>
            <person name="Keller A."/>
            <person name="Neulinger S.C."/>
        </authorList>
    </citation>
    <scope>NUCLEOTIDE SEQUENCE</scope>
    <source>
        <strain evidence="3">DSM 4395</strain>
    </source>
</reference>
<dbReference type="RefSeq" id="WP_201243330.1">
    <property type="nucleotide sequence ID" value="NZ_NHSF01000008.1"/>
</dbReference>
<gene>
    <name evidence="3" type="ORF">CCR82_00980</name>
</gene>
<evidence type="ECO:0000259" key="2">
    <source>
        <dbReference type="Pfam" id="PF02579"/>
    </source>
</evidence>
<feature type="domain" description="Dinitrogenase iron-molybdenum cofactor biosynthesis" evidence="2">
    <location>
        <begin position="12"/>
        <end position="102"/>
    </location>
</feature>
<evidence type="ECO:0000313" key="3">
    <source>
        <dbReference type="EMBL" id="MBK5929143.1"/>
    </source>
</evidence>
<dbReference type="PANTHER" id="PTHR33937">
    <property type="entry name" value="IRON-MOLYBDENUM PROTEIN-RELATED-RELATED"/>
    <property type="match status" value="1"/>
</dbReference>
<protein>
    <submittedName>
        <fullName evidence="3">Nitrogen fixation protein</fullName>
    </submittedName>
</protein>
<proteinExistence type="predicted"/>
<dbReference type="CDD" id="cd00562">
    <property type="entry name" value="NifX_NifB"/>
    <property type="match status" value="1"/>
</dbReference>
<dbReference type="AlphaFoldDB" id="A0AAJ0XEB9"/>